<organism evidence="3 4">
    <name type="scientific">Corallococcus interemptor</name>
    <dbReference type="NCBI Taxonomy" id="2316720"/>
    <lineage>
        <taxon>Bacteria</taxon>
        <taxon>Pseudomonadati</taxon>
        <taxon>Myxococcota</taxon>
        <taxon>Myxococcia</taxon>
        <taxon>Myxococcales</taxon>
        <taxon>Cystobacterineae</taxon>
        <taxon>Myxococcaceae</taxon>
        <taxon>Corallococcus</taxon>
    </lineage>
</organism>
<keyword evidence="1" id="KW-0732">Signal</keyword>
<sequence length="165" mass="17326">MTLRRHLLLSITLGLTLGCAGAKPAAEPGALERVALVHGGAGPWAVAGYRMGDYALQRLGLPRGSFKLEVIHHSPAQVQYTCVADGAAAATGASLGKLNLSLVTTPAPEDVATTFRNCDTGQSLTLRPSASFVHRFRDVPREKLGEAGRTVLSLPDADVFEPVTP</sequence>
<dbReference type="EMBL" id="RAWM01000010">
    <property type="protein sequence ID" value="RKH72107.1"/>
    <property type="molecule type" value="Genomic_DNA"/>
</dbReference>
<dbReference type="AlphaFoldDB" id="A0A3A8QU74"/>
<evidence type="ECO:0000313" key="4">
    <source>
        <dbReference type="Proteomes" id="UP000282656"/>
    </source>
</evidence>
<feature type="chain" id="PRO_5017403358" description="Formylmethanofuran dehydrogenase subunit E domain-containing protein" evidence="1">
    <location>
        <begin position="23"/>
        <end position="165"/>
    </location>
</feature>
<dbReference type="PROSITE" id="PS51257">
    <property type="entry name" value="PROKAR_LIPOPROTEIN"/>
    <property type="match status" value="1"/>
</dbReference>
<dbReference type="Gene3D" id="3.30.1330.130">
    <property type="match status" value="1"/>
</dbReference>
<comment type="caution">
    <text evidence="3">The sequence shown here is derived from an EMBL/GenBank/DDBJ whole genome shotgun (WGS) entry which is preliminary data.</text>
</comment>
<keyword evidence="4" id="KW-1185">Reference proteome</keyword>
<dbReference type="Proteomes" id="UP000282656">
    <property type="component" value="Unassembled WGS sequence"/>
</dbReference>
<name>A0A3A8QU74_9BACT</name>
<evidence type="ECO:0000256" key="1">
    <source>
        <dbReference type="SAM" id="SignalP"/>
    </source>
</evidence>
<reference evidence="4" key="1">
    <citation type="submission" date="2018-09" db="EMBL/GenBank/DDBJ databases">
        <authorList>
            <person name="Livingstone P.G."/>
            <person name="Whitworth D.E."/>
        </authorList>
    </citation>
    <scope>NUCLEOTIDE SEQUENCE [LARGE SCALE GENOMIC DNA]</scope>
    <source>
        <strain evidence="4">AB047A</strain>
    </source>
</reference>
<proteinExistence type="predicted"/>
<evidence type="ECO:0000259" key="2">
    <source>
        <dbReference type="Pfam" id="PF02663"/>
    </source>
</evidence>
<evidence type="ECO:0000313" key="3">
    <source>
        <dbReference type="EMBL" id="RKH72107.1"/>
    </source>
</evidence>
<dbReference type="RefSeq" id="WP_121769195.1">
    <property type="nucleotide sequence ID" value="NZ_RAWM01000010.1"/>
</dbReference>
<dbReference type="OrthoDB" id="5519431at2"/>
<dbReference type="SUPFAM" id="SSF143555">
    <property type="entry name" value="FwdE-like"/>
    <property type="match status" value="1"/>
</dbReference>
<protein>
    <recommendedName>
        <fullName evidence="2">Formylmethanofuran dehydrogenase subunit E domain-containing protein</fullName>
    </recommendedName>
</protein>
<dbReference type="InterPro" id="IPR003814">
    <property type="entry name" value="FmdEsu_dom"/>
</dbReference>
<gene>
    <name evidence="3" type="ORF">D7X96_05765</name>
</gene>
<feature type="domain" description="Formylmethanofuran dehydrogenase subunit E" evidence="2">
    <location>
        <begin position="37"/>
        <end position="160"/>
    </location>
</feature>
<feature type="signal peptide" evidence="1">
    <location>
        <begin position="1"/>
        <end position="22"/>
    </location>
</feature>
<accession>A0A3A8QU74</accession>
<dbReference type="Pfam" id="PF02663">
    <property type="entry name" value="FmdE"/>
    <property type="match status" value="1"/>
</dbReference>